<dbReference type="Gene3D" id="1.10.10.10">
    <property type="entry name" value="Winged helix-like DNA-binding domain superfamily/Winged helix DNA-binding domain"/>
    <property type="match status" value="1"/>
</dbReference>
<gene>
    <name evidence="2" type="ORF">HKD39_16270</name>
</gene>
<keyword evidence="3" id="KW-1185">Reference proteome</keyword>
<dbReference type="SUPFAM" id="SSF46785">
    <property type="entry name" value="Winged helix' DNA-binding domain"/>
    <property type="match status" value="1"/>
</dbReference>
<dbReference type="Pfam" id="PF12840">
    <property type="entry name" value="HTH_20"/>
    <property type="match status" value="1"/>
</dbReference>
<comment type="caution">
    <text evidence="2">The sequence shown here is derived from an EMBL/GenBank/DDBJ whole genome shotgun (WGS) entry which is preliminary data.</text>
</comment>
<dbReference type="AlphaFoldDB" id="A0A849AFI5"/>
<protein>
    <submittedName>
        <fullName evidence="2">Helix-turn-helix transcriptional regulator</fullName>
    </submittedName>
</protein>
<name>A0A849AFI5_9ACTN</name>
<accession>A0A849AFI5</accession>
<evidence type="ECO:0000256" key="1">
    <source>
        <dbReference type="SAM" id="MobiDB-lite"/>
    </source>
</evidence>
<sequence>MEQSDSPSPRRRVENAAAAATSGYRVTDPAQARLLTDPVARDFLGPFLGRTASVAEAAAELDAAQNTTLYRVRTLLRAGLLRQVGERRRAGRPIKLYRSSHDHYFVPFAATGYDTLEDRLRAQGRPIWDGLIDAYAAALHGHRRYGHHVFRSGGAVMTSDLLPEQSPSGRPLFWSDTTVTLTDADADELAARLREWYAELVRRSPPSTGGGSREKGRRYLALAALLPVPPQR</sequence>
<evidence type="ECO:0000313" key="3">
    <source>
        <dbReference type="Proteomes" id="UP000562984"/>
    </source>
</evidence>
<feature type="region of interest" description="Disordered" evidence="1">
    <location>
        <begin position="1"/>
        <end position="24"/>
    </location>
</feature>
<dbReference type="InterPro" id="IPR036390">
    <property type="entry name" value="WH_DNA-bd_sf"/>
</dbReference>
<dbReference type="EMBL" id="JABEND010000011">
    <property type="protein sequence ID" value="NNG37230.1"/>
    <property type="molecule type" value="Genomic_DNA"/>
</dbReference>
<proteinExistence type="predicted"/>
<reference evidence="2 3" key="1">
    <citation type="submission" date="2020-05" db="EMBL/GenBank/DDBJ databases">
        <title>Nakamurella sp. DB0629 isolated from air conditioner.</title>
        <authorList>
            <person name="Kim D.H."/>
            <person name="Kim D.-U."/>
        </authorList>
    </citation>
    <scope>NUCLEOTIDE SEQUENCE [LARGE SCALE GENOMIC DNA]</scope>
    <source>
        <strain evidence="2 3">DB0629</strain>
    </source>
</reference>
<organism evidence="2 3">
    <name type="scientific">Nakamurella aerolata</name>
    <dbReference type="NCBI Taxonomy" id="1656892"/>
    <lineage>
        <taxon>Bacteria</taxon>
        <taxon>Bacillati</taxon>
        <taxon>Actinomycetota</taxon>
        <taxon>Actinomycetes</taxon>
        <taxon>Nakamurellales</taxon>
        <taxon>Nakamurellaceae</taxon>
        <taxon>Nakamurella</taxon>
    </lineage>
</organism>
<dbReference type="Proteomes" id="UP000562984">
    <property type="component" value="Unassembled WGS sequence"/>
</dbReference>
<dbReference type="RefSeq" id="WP_171200929.1">
    <property type="nucleotide sequence ID" value="NZ_JABEND010000011.1"/>
</dbReference>
<dbReference type="InterPro" id="IPR036388">
    <property type="entry name" value="WH-like_DNA-bd_sf"/>
</dbReference>
<evidence type="ECO:0000313" key="2">
    <source>
        <dbReference type="EMBL" id="NNG37230.1"/>
    </source>
</evidence>